<dbReference type="PANTHER" id="PTHR35333:SF3">
    <property type="entry name" value="BETA-LACTAMASE-TYPE TRANSPEPTIDASE FOLD CONTAINING PROTEIN"/>
    <property type="match status" value="1"/>
</dbReference>
<sequence>MTGTVTRRGLLLSALLLPACTPAAPPSAAAPPAAPGAPAASSAPPPPAPVALDLSALEGPYAGRIGAWALDTGTGRTAGHRADERFPLLSTFKALAAGAVLHRARTAEPGLLDRRLRWTEADLVTHSPVTGAHVADGLTVAELCAATVGVSDNTAGNLVLRLLGGPAGLTRYLRTIGDRTSRLDRWETDLNAWTTAERRDTTTPAAAGRSLAALTTGDALHPDDRGRLLGWLRAASTGAARIRAGLPATWTVGDKTGTAPGFAAANDIAVAHPPAGAPLVLAVYTHRRAPDATPDEAVIARTATLLAQALGRA</sequence>
<comment type="caution">
    <text evidence="10">The sequence shown here is derived from an EMBL/GenBank/DDBJ whole genome shotgun (WGS) entry which is preliminary data.</text>
</comment>
<dbReference type="Pfam" id="PF13354">
    <property type="entry name" value="Beta-lactamase2"/>
    <property type="match status" value="1"/>
</dbReference>
<evidence type="ECO:0000313" key="11">
    <source>
        <dbReference type="Proteomes" id="UP000652013"/>
    </source>
</evidence>
<dbReference type="EMBL" id="BOOY01000029">
    <property type="protein sequence ID" value="GIJ04745.1"/>
    <property type="molecule type" value="Genomic_DNA"/>
</dbReference>
<evidence type="ECO:0000313" key="10">
    <source>
        <dbReference type="EMBL" id="GIJ04745.1"/>
    </source>
</evidence>
<evidence type="ECO:0000256" key="3">
    <source>
        <dbReference type="ARBA" id="ARBA00018879"/>
    </source>
</evidence>
<dbReference type="PRINTS" id="PR00118">
    <property type="entry name" value="BLACTAMASEA"/>
</dbReference>
<feature type="region of interest" description="Disordered" evidence="7">
    <location>
        <begin position="24"/>
        <end position="46"/>
    </location>
</feature>
<dbReference type="NCBIfam" id="NF033103">
    <property type="entry name" value="bla_class_A"/>
    <property type="match status" value="1"/>
</dbReference>
<evidence type="ECO:0000256" key="7">
    <source>
        <dbReference type="SAM" id="MobiDB-lite"/>
    </source>
</evidence>
<dbReference type="EC" id="3.5.2.6" evidence="2 6"/>
<organism evidence="10 11">
    <name type="scientific">Spirilliplanes yamanashiensis</name>
    <dbReference type="NCBI Taxonomy" id="42233"/>
    <lineage>
        <taxon>Bacteria</taxon>
        <taxon>Bacillati</taxon>
        <taxon>Actinomycetota</taxon>
        <taxon>Actinomycetes</taxon>
        <taxon>Micromonosporales</taxon>
        <taxon>Micromonosporaceae</taxon>
        <taxon>Spirilliplanes</taxon>
    </lineage>
</organism>
<dbReference type="Proteomes" id="UP000652013">
    <property type="component" value="Unassembled WGS sequence"/>
</dbReference>
<dbReference type="InterPro" id="IPR000871">
    <property type="entry name" value="Beta-lactam_class-A"/>
</dbReference>
<evidence type="ECO:0000259" key="9">
    <source>
        <dbReference type="Pfam" id="PF13354"/>
    </source>
</evidence>
<evidence type="ECO:0000256" key="5">
    <source>
        <dbReference type="ARBA" id="ARBA00023251"/>
    </source>
</evidence>
<dbReference type="PROSITE" id="PS51318">
    <property type="entry name" value="TAT"/>
    <property type="match status" value="1"/>
</dbReference>
<protein>
    <recommendedName>
        <fullName evidence="3 6">Beta-lactamase</fullName>
        <ecNumber evidence="2 6">3.5.2.6</ecNumber>
    </recommendedName>
</protein>
<accession>A0A8J3YB65</accession>
<dbReference type="GO" id="GO:0046677">
    <property type="term" value="P:response to antibiotic"/>
    <property type="evidence" value="ECO:0007669"/>
    <property type="project" value="UniProtKB-UniRule"/>
</dbReference>
<evidence type="ECO:0000256" key="2">
    <source>
        <dbReference type="ARBA" id="ARBA00012865"/>
    </source>
</evidence>
<dbReference type="RefSeq" id="WP_203939966.1">
    <property type="nucleotide sequence ID" value="NZ_BAAAGJ010000005.1"/>
</dbReference>
<dbReference type="AlphaFoldDB" id="A0A8J3YB65"/>
<keyword evidence="4 6" id="KW-0378">Hydrolase</keyword>
<evidence type="ECO:0000256" key="6">
    <source>
        <dbReference type="RuleBase" id="RU361140"/>
    </source>
</evidence>
<dbReference type="InterPro" id="IPR012338">
    <property type="entry name" value="Beta-lactam/transpept-like"/>
</dbReference>
<evidence type="ECO:0000256" key="4">
    <source>
        <dbReference type="ARBA" id="ARBA00022801"/>
    </source>
</evidence>
<name>A0A8J3YB65_9ACTN</name>
<proteinExistence type="inferred from homology"/>
<dbReference type="InterPro" id="IPR023650">
    <property type="entry name" value="Beta-lactam_class-A_AS"/>
</dbReference>
<evidence type="ECO:0000256" key="8">
    <source>
        <dbReference type="SAM" id="SignalP"/>
    </source>
</evidence>
<reference evidence="10" key="1">
    <citation type="submission" date="2021-01" db="EMBL/GenBank/DDBJ databases">
        <title>Whole genome shotgun sequence of Spirilliplanes yamanashiensis NBRC 15828.</title>
        <authorList>
            <person name="Komaki H."/>
            <person name="Tamura T."/>
        </authorList>
    </citation>
    <scope>NUCLEOTIDE SEQUENCE</scope>
    <source>
        <strain evidence="10">NBRC 15828</strain>
    </source>
</reference>
<dbReference type="Gene3D" id="3.40.710.10">
    <property type="entry name" value="DD-peptidase/beta-lactamase superfamily"/>
    <property type="match status" value="1"/>
</dbReference>
<dbReference type="InterPro" id="IPR045155">
    <property type="entry name" value="Beta-lactam_cat"/>
</dbReference>
<feature type="signal peptide" evidence="8">
    <location>
        <begin position="1"/>
        <end position="29"/>
    </location>
</feature>
<dbReference type="GO" id="GO:0008800">
    <property type="term" value="F:beta-lactamase activity"/>
    <property type="evidence" value="ECO:0007669"/>
    <property type="project" value="UniProtKB-UniRule"/>
</dbReference>
<keyword evidence="8" id="KW-0732">Signal</keyword>
<evidence type="ECO:0000256" key="1">
    <source>
        <dbReference type="ARBA" id="ARBA00009009"/>
    </source>
</evidence>
<dbReference type="PROSITE" id="PS00146">
    <property type="entry name" value="BETA_LACTAMASE_A"/>
    <property type="match status" value="1"/>
</dbReference>
<feature type="domain" description="Beta-lactamase class A catalytic" evidence="9">
    <location>
        <begin position="67"/>
        <end position="285"/>
    </location>
</feature>
<gene>
    <name evidence="10" type="primary">penA</name>
    <name evidence="10" type="ORF">Sya03_40970</name>
</gene>
<dbReference type="PANTHER" id="PTHR35333">
    <property type="entry name" value="BETA-LACTAMASE"/>
    <property type="match status" value="1"/>
</dbReference>
<dbReference type="InterPro" id="IPR006311">
    <property type="entry name" value="TAT_signal"/>
</dbReference>
<keyword evidence="5 6" id="KW-0046">Antibiotic resistance</keyword>
<comment type="catalytic activity">
    <reaction evidence="6">
        <text>a beta-lactam + H2O = a substituted beta-amino acid</text>
        <dbReference type="Rhea" id="RHEA:20401"/>
        <dbReference type="ChEBI" id="CHEBI:15377"/>
        <dbReference type="ChEBI" id="CHEBI:35627"/>
        <dbReference type="ChEBI" id="CHEBI:140347"/>
        <dbReference type="EC" id="3.5.2.6"/>
    </reaction>
</comment>
<comment type="similarity">
    <text evidence="1 6">Belongs to the class-A beta-lactamase family.</text>
</comment>
<dbReference type="GO" id="GO:0030655">
    <property type="term" value="P:beta-lactam antibiotic catabolic process"/>
    <property type="evidence" value="ECO:0007669"/>
    <property type="project" value="InterPro"/>
</dbReference>
<feature type="chain" id="PRO_5035217557" description="Beta-lactamase" evidence="8">
    <location>
        <begin position="30"/>
        <end position="313"/>
    </location>
</feature>
<feature type="compositionally biased region" description="Pro residues" evidence="7">
    <location>
        <begin position="24"/>
        <end position="35"/>
    </location>
</feature>
<dbReference type="SUPFAM" id="SSF56601">
    <property type="entry name" value="beta-lactamase/transpeptidase-like"/>
    <property type="match status" value="1"/>
</dbReference>
<keyword evidence="11" id="KW-1185">Reference proteome</keyword>